<dbReference type="Proteomes" id="UP000027746">
    <property type="component" value="Unassembled WGS sequence"/>
</dbReference>
<feature type="transmembrane region" description="Helical" evidence="11">
    <location>
        <begin position="16"/>
        <end position="37"/>
    </location>
</feature>
<dbReference type="SMART" id="SM00304">
    <property type="entry name" value="HAMP"/>
    <property type="match status" value="1"/>
</dbReference>
<evidence type="ECO:0000313" key="14">
    <source>
        <dbReference type="EMBL" id="KEJ95402.1"/>
    </source>
</evidence>
<organism evidence="14 15">
    <name type="scientific">Pseudosulfitobacter pseudonitzschiae</name>
    <dbReference type="NCBI Taxonomy" id="1402135"/>
    <lineage>
        <taxon>Bacteria</taxon>
        <taxon>Pseudomonadati</taxon>
        <taxon>Pseudomonadota</taxon>
        <taxon>Alphaproteobacteria</taxon>
        <taxon>Rhodobacterales</taxon>
        <taxon>Roseobacteraceae</taxon>
        <taxon>Pseudosulfitobacter</taxon>
    </lineage>
</organism>
<feature type="domain" description="HAMP" evidence="13">
    <location>
        <begin position="175"/>
        <end position="228"/>
    </location>
</feature>
<dbReference type="PROSITE" id="PS50885">
    <property type="entry name" value="HAMP"/>
    <property type="match status" value="1"/>
</dbReference>
<feature type="transmembrane region" description="Helical" evidence="11">
    <location>
        <begin position="150"/>
        <end position="172"/>
    </location>
</feature>
<dbReference type="SUPFAM" id="SSF158472">
    <property type="entry name" value="HAMP domain-like"/>
    <property type="match status" value="1"/>
</dbReference>
<dbReference type="InterPro" id="IPR050428">
    <property type="entry name" value="TCS_sensor_his_kinase"/>
</dbReference>
<evidence type="ECO:0000256" key="3">
    <source>
        <dbReference type="ARBA" id="ARBA00012438"/>
    </source>
</evidence>
<dbReference type="GO" id="GO:0000155">
    <property type="term" value="F:phosphorelay sensor kinase activity"/>
    <property type="evidence" value="ECO:0007669"/>
    <property type="project" value="InterPro"/>
</dbReference>
<evidence type="ECO:0000256" key="11">
    <source>
        <dbReference type="SAM" id="Phobius"/>
    </source>
</evidence>
<evidence type="ECO:0000256" key="1">
    <source>
        <dbReference type="ARBA" id="ARBA00000085"/>
    </source>
</evidence>
<dbReference type="InterPro" id="IPR004358">
    <property type="entry name" value="Sig_transdc_His_kin-like_C"/>
</dbReference>
<evidence type="ECO:0000256" key="7">
    <source>
        <dbReference type="ARBA" id="ARBA00022777"/>
    </source>
</evidence>
<dbReference type="PRINTS" id="PR00344">
    <property type="entry name" value="BCTRLSENSOR"/>
</dbReference>
<protein>
    <recommendedName>
        <fullName evidence="3">histidine kinase</fullName>
        <ecNumber evidence="3">2.7.13.3</ecNumber>
    </recommendedName>
</protein>
<reference evidence="14 15" key="1">
    <citation type="submission" date="2014-01" db="EMBL/GenBank/DDBJ databases">
        <title>Sulfitobacter sp. H3 (MCCC 1A00686) Genome Sequencing.</title>
        <authorList>
            <person name="Lai Q."/>
            <person name="Hong Z."/>
        </authorList>
    </citation>
    <scope>NUCLEOTIDE SEQUENCE [LARGE SCALE GENOMIC DNA]</scope>
    <source>
        <strain evidence="14 15">H3</strain>
    </source>
</reference>
<dbReference type="SMART" id="SM00387">
    <property type="entry name" value="HATPase_c"/>
    <property type="match status" value="1"/>
</dbReference>
<keyword evidence="9" id="KW-0902">Two-component regulatory system</keyword>
<dbReference type="InterPro" id="IPR005467">
    <property type="entry name" value="His_kinase_dom"/>
</dbReference>
<dbReference type="Pfam" id="PF00672">
    <property type="entry name" value="HAMP"/>
    <property type="match status" value="1"/>
</dbReference>
<dbReference type="GO" id="GO:0005886">
    <property type="term" value="C:plasma membrane"/>
    <property type="evidence" value="ECO:0007669"/>
    <property type="project" value="TreeGrafter"/>
</dbReference>
<evidence type="ECO:0000259" key="12">
    <source>
        <dbReference type="PROSITE" id="PS50109"/>
    </source>
</evidence>
<evidence type="ECO:0000256" key="8">
    <source>
        <dbReference type="ARBA" id="ARBA00022989"/>
    </source>
</evidence>
<feature type="domain" description="Histidine kinase" evidence="12">
    <location>
        <begin position="236"/>
        <end position="451"/>
    </location>
</feature>
<comment type="catalytic activity">
    <reaction evidence="1">
        <text>ATP + protein L-histidine = ADP + protein N-phospho-L-histidine.</text>
        <dbReference type="EC" id="2.7.13.3"/>
    </reaction>
</comment>
<dbReference type="Gene3D" id="6.10.340.10">
    <property type="match status" value="1"/>
</dbReference>
<comment type="caution">
    <text evidence="14">The sequence shown here is derived from an EMBL/GenBank/DDBJ whole genome shotgun (WGS) entry which is preliminary data.</text>
</comment>
<dbReference type="Pfam" id="PF02518">
    <property type="entry name" value="HATPase_c"/>
    <property type="match status" value="1"/>
</dbReference>
<dbReference type="PROSITE" id="PS50109">
    <property type="entry name" value="HIS_KIN"/>
    <property type="match status" value="1"/>
</dbReference>
<evidence type="ECO:0000256" key="2">
    <source>
        <dbReference type="ARBA" id="ARBA00004370"/>
    </source>
</evidence>
<keyword evidence="10 11" id="KW-0472">Membrane</keyword>
<dbReference type="CDD" id="cd00075">
    <property type="entry name" value="HATPase"/>
    <property type="match status" value="1"/>
</dbReference>
<dbReference type="AlphaFoldDB" id="A0A073JCE1"/>
<dbReference type="CDD" id="cd06225">
    <property type="entry name" value="HAMP"/>
    <property type="match status" value="1"/>
</dbReference>
<dbReference type="SUPFAM" id="SSF47384">
    <property type="entry name" value="Homodimeric domain of signal transducing histidine kinase"/>
    <property type="match status" value="1"/>
</dbReference>
<keyword evidence="7" id="KW-0418">Kinase</keyword>
<dbReference type="InterPro" id="IPR003661">
    <property type="entry name" value="HisK_dim/P_dom"/>
</dbReference>
<evidence type="ECO:0000256" key="6">
    <source>
        <dbReference type="ARBA" id="ARBA00022692"/>
    </source>
</evidence>
<dbReference type="EC" id="2.7.13.3" evidence="3"/>
<evidence type="ECO:0000256" key="4">
    <source>
        <dbReference type="ARBA" id="ARBA00022553"/>
    </source>
</evidence>
<accession>A0A073JCE1</accession>
<dbReference type="EMBL" id="JAMD01000006">
    <property type="protein sequence ID" value="KEJ95402.1"/>
    <property type="molecule type" value="Genomic_DNA"/>
</dbReference>
<dbReference type="InterPro" id="IPR003660">
    <property type="entry name" value="HAMP_dom"/>
</dbReference>
<dbReference type="PANTHER" id="PTHR45436">
    <property type="entry name" value="SENSOR HISTIDINE KINASE YKOH"/>
    <property type="match status" value="1"/>
</dbReference>
<keyword evidence="15" id="KW-1185">Reference proteome</keyword>
<evidence type="ECO:0000256" key="10">
    <source>
        <dbReference type="ARBA" id="ARBA00023136"/>
    </source>
</evidence>
<evidence type="ECO:0000256" key="9">
    <source>
        <dbReference type="ARBA" id="ARBA00023012"/>
    </source>
</evidence>
<dbReference type="InterPro" id="IPR003594">
    <property type="entry name" value="HATPase_dom"/>
</dbReference>
<sequence length="458" mass="49139">MDRGNVFSGGAFRVTVYATLVLAIVFVATAIAGYTYLQDEQYEQVRARAAPVIEMYRDIQARGGDAAVVSHLNETAGLAGTTDRLLSVRGASGAQIAGQFDLSLSPGGWQVQDVPTDGGHASYYLSVEQIGGLRFVIGEALAPLERVEIIFIRTLMIIGGVLSLAFIALGYLTSRSVQRKLERMGQALRAFAGGDTDARLPVATSNDQVDRIAQTMNAQLDRLSVLMTETRTSAVAISHDLKRPLARALLGMEHALTLAEQGHVPQEALEDSLHELTNLNGIFDAILRIARIDADHGMAQPRDVDLVEVVRDIAETYQVVAEESGQAMTLSLPHVPRLVIQGDARMVAQMLANLLQNAVTHGQDGNQITLSLSDTDQGPAIEVADTGPGIAKADQARVFDAFFRAEEARSTDGNGLGLTLVKSVADRHRATVTLADNDPGLRVRVVFPRKGAGKLSDL</sequence>
<keyword evidence="5" id="KW-0808">Transferase</keyword>
<dbReference type="InterPro" id="IPR036890">
    <property type="entry name" value="HATPase_C_sf"/>
</dbReference>
<dbReference type="GeneID" id="68871334"/>
<evidence type="ECO:0000259" key="13">
    <source>
        <dbReference type="PROSITE" id="PS50885"/>
    </source>
</evidence>
<comment type="subcellular location">
    <subcellularLocation>
        <location evidence="2">Membrane</location>
    </subcellularLocation>
</comment>
<name>A0A073JCE1_9RHOB</name>
<gene>
    <name evidence="14" type="ORF">SUH3_20660</name>
</gene>
<keyword evidence="4" id="KW-0597">Phosphoprotein</keyword>
<dbReference type="Gene3D" id="3.30.565.10">
    <property type="entry name" value="Histidine kinase-like ATPase, C-terminal domain"/>
    <property type="match status" value="1"/>
</dbReference>
<dbReference type="CDD" id="cd00082">
    <property type="entry name" value="HisKA"/>
    <property type="match status" value="1"/>
</dbReference>
<dbReference type="SUPFAM" id="SSF55874">
    <property type="entry name" value="ATPase domain of HSP90 chaperone/DNA topoisomerase II/histidine kinase"/>
    <property type="match status" value="1"/>
</dbReference>
<proteinExistence type="predicted"/>
<dbReference type="InterPro" id="IPR036097">
    <property type="entry name" value="HisK_dim/P_sf"/>
</dbReference>
<dbReference type="RefSeq" id="WP_037926516.1">
    <property type="nucleotide sequence ID" value="NZ_CP054599.1"/>
</dbReference>
<evidence type="ECO:0000256" key="5">
    <source>
        <dbReference type="ARBA" id="ARBA00022679"/>
    </source>
</evidence>
<keyword evidence="6 11" id="KW-0812">Transmembrane</keyword>
<dbReference type="OrthoDB" id="9815202at2"/>
<dbReference type="PANTHER" id="PTHR45436:SF8">
    <property type="entry name" value="HISTIDINE KINASE"/>
    <property type="match status" value="1"/>
</dbReference>
<keyword evidence="8 11" id="KW-1133">Transmembrane helix</keyword>
<evidence type="ECO:0000313" key="15">
    <source>
        <dbReference type="Proteomes" id="UP000027746"/>
    </source>
</evidence>